<dbReference type="RefSeq" id="WP_135942957.1">
    <property type="nucleotide sequence ID" value="NZ_BMEI01000001.1"/>
</dbReference>
<dbReference type="EMBL" id="SRXV01000001">
    <property type="protein sequence ID" value="TGY93763.1"/>
    <property type="molecule type" value="Genomic_DNA"/>
</dbReference>
<reference evidence="1 2" key="1">
    <citation type="journal article" date="2013" name="Int. J. Syst. Evol. Microbiol.">
        <title>Marinicauda pacifica gen. nov., sp. nov., a prosthecate alphaproteobacterium of the family Hyphomonadaceae isolated from deep seawater.</title>
        <authorList>
            <person name="Zhang X.Y."/>
            <person name="Li G.W."/>
            <person name="Wang C.S."/>
            <person name="Zhang Y.J."/>
            <person name="Xu X.W."/>
            <person name="Li H."/>
            <person name="Liu A."/>
            <person name="Liu C."/>
            <person name="Xie B.B."/>
            <person name="Qin Q.L."/>
            <person name="Xu Z."/>
            <person name="Chen X.L."/>
            <person name="Zhou B.C."/>
            <person name="Zhang Y.Z."/>
        </authorList>
    </citation>
    <scope>NUCLEOTIDE SEQUENCE [LARGE SCALE GENOMIC DNA]</scope>
    <source>
        <strain evidence="1 2">P-1 km-3</strain>
    </source>
</reference>
<evidence type="ECO:0000313" key="1">
    <source>
        <dbReference type="EMBL" id="TGY93763.1"/>
    </source>
</evidence>
<dbReference type="AlphaFoldDB" id="A0A4S2HD46"/>
<organism evidence="1 2">
    <name type="scientific">Marinicauda pacifica</name>
    <dbReference type="NCBI Taxonomy" id="1133559"/>
    <lineage>
        <taxon>Bacteria</taxon>
        <taxon>Pseudomonadati</taxon>
        <taxon>Pseudomonadota</taxon>
        <taxon>Alphaproteobacteria</taxon>
        <taxon>Maricaulales</taxon>
        <taxon>Maricaulaceae</taxon>
        <taxon>Marinicauda</taxon>
    </lineage>
</organism>
<protein>
    <submittedName>
        <fullName evidence="1">Uncharacterized protein</fullName>
    </submittedName>
</protein>
<proteinExistence type="predicted"/>
<name>A0A4S2HD46_9PROT</name>
<evidence type="ECO:0000313" key="2">
    <source>
        <dbReference type="Proteomes" id="UP000305451"/>
    </source>
</evidence>
<dbReference type="OrthoDB" id="7627729at2"/>
<gene>
    <name evidence="1" type="ORF">E5162_00250</name>
</gene>
<accession>A0A4S2HD46</accession>
<sequence length="394" mass="43029">MTGKAKLDPGVVFKRTIAQMRTFGYVDRGWIKTAYGAFLDRQEKKKDEARKKTGFWSALGHVLASFVPGRAGHDRLPSERLMRGHEPASWHLLQAVLDHVPERGKRSHGGRISRRAKPLESVIADADKDDLKLVAKFLRASGLEETGFPVRLIGEDNERPKPGPRAGAETVSNITAKRGAALSALTGGLLYRFAYDYDGQLNWDDTQKIFRAEGIYRVYVCPPEQAYVEQRLILVRLEDGGAIVRAAEIRQGRAGYSVRGGYVIPASGVNTLILSSDFSTETIAEMVEELLGADQRALIFPDNAEPASLGSSFLQEHQLVFFTLLNRGGGEVRGSVLDGPVPAAAVGYRVSAAELGALEETRLGFLTLDDIERPRDRIMIASVGASPSVSIELG</sequence>
<keyword evidence="2" id="KW-1185">Reference proteome</keyword>
<comment type="caution">
    <text evidence="1">The sequence shown here is derived from an EMBL/GenBank/DDBJ whole genome shotgun (WGS) entry which is preliminary data.</text>
</comment>
<dbReference type="Proteomes" id="UP000305451">
    <property type="component" value="Unassembled WGS sequence"/>
</dbReference>